<proteinExistence type="predicted"/>
<dbReference type="Proteomes" id="UP001633002">
    <property type="component" value="Unassembled WGS sequence"/>
</dbReference>
<evidence type="ECO:0000313" key="2">
    <source>
        <dbReference type="Proteomes" id="UP001633002"/>
    </source>
</evidence>
<organism evidence="1 2">
    <name type="scientific">Riccia sorocarpa</name>
    <dbReference type="NCBI Taxonomy" id="122646"/>
    <lineage>
        <taxon>Eukaryota</taxon>
        <taxon>Viridiplantae</taxon>
        <taxon>Streptophyta</taxon>
        <taxon>Embryophyta</taxon>
        <taxon>Marchantiophyta</taxon>
        <taxon>Marchantiopsida</taxon>
        <taxon>Marchantiidae</taxon>
        <taxon>Marchantiales</taxon>
        <taxon>Ricciaceae</taxon>
        <taxon>Riccia</taxon>
    </lineage>
</organism>
<keyword evidence="2" id="KW-1185">Reference proteome</keyword>
<accession>A0ABD3H284</accession>
<reference evidence="1 2" key="1">
    <citation type="submission" date="2024-09" db="EMBL/GenBank/DDBJ databases">
        <title>Chromosome-scale assembly of Riccia sorocarpa.</title>
        <authorList>
            <person name="Paukszto L."/>
        </authorList>
    </citation>
    <scope>NUCLEOTIDE SEQUENCE [LARGE SCALE GENOMIC DNA]</scope>
    <source>
        <strain evidence="1">LP-2024</strain>
        <tissue evidence="1">Aerial parts of the thallus</tissue>
    </source>
</reference>
<dbReference type="EMBL" id="JBJQOH010000006">
    <property type="protein sequence ID" value="KAL3684674.1"/>
    <property type="molecule type" value="Genomic_DNA"/>
</dbReference>
<comment type="caution">
    <text evidence="1">The sequence shown here is derived from an EMBL/GenBank/DDBJ whole genome shotgun (WGS) entry which is preliminary data.</text>
</comment>
<sequence>MTLDEGQSIVGNVSFIAQIDQLMANEDRQYWYEGCAFKHPSGQMCKWKIGEDWSLAEDFSQAGEQLLGMRLEQFVQLDRSLQLEKLRTLPSGTWRLNLKPEKRSYMSSVIVTGADRFPPVNDAAFGMNPLPFVVEVEAQKHLD</sequence>
<dbReference type="AlphaFoldDB" id="A0ABD3H284"/>
<name>A0ABD3H284_9MARC</name>
<evidence type="ECO:0000313" key="1">
    <source>
        <dbReference type="EMBL" id="KAL3684674.1"/>
    </source>
</evidence>
<gene>
    <name evidence="1" type="ORF">R1sor_002696</name>
</gene>
<protein>
    <submittedName>
        <fullName evidence="1">Uncharacterized protein</fullName>
    </submittedName>
</protein>